<dbReference type="STRING" id="1396826.PHA8399_01981"/>
<proteinExistence type="inferred from homology"/>
<evidence type="ECO:0000313" key="4">
    <source>
        <dbReference type="Proteomes" id="UP000051326"/>
    </source>
</evidence>
<dbReference type="NCBIfam" id="TIGR00251">
    <property type="entry name" value="DUF167 family protein"/>
    <property type="match status" value="1"/>
</dbReference>
<comment type="similarity">
    <text evidence="1 2">Belongs to the UPF0235 family.</text>
</comment>
<dbReference type="InterPro" id="IPR036591">
    <property type="entry name" value="YggU-like_sf"/>
</dbReference>
<dbReference type="Gene3D" id="3.30.1200.10">
    <property type="entry name" value="YggU-like"/>
    <property type="match status" value="1"/>
</dbReference>
<reference evidence="3 4" key="1">
    <citation type="submission" date="2015-09" db="EMBL/GenBank/DDBJ databases">
        <authorList>
            <consortium name="Swine Surveillance"/>
        </authorList>
    </citation>
    <scope>NUCLEOTIDE SEQUENCE [LARGE SCALE GENOMIC DNA]</scope>
    <source>
        <strain evidence="3 4">CECT 8399</strain>
    </source>
</reference>
<name>A0A0P1H9C7_9RHOB</name>
<evidence type="ECO:0000256" key="2">
    <source>
        <dbReference type="HAMAP-Rule" id="MF_00634"/>
    </source>
</evidence>
<dbReference type="InterPro" id="IPR003746">
    <property type="entry name" value="DUF167"/>
</dbReference>
<dbReference type="SMART" id="SM01152">
    <property type="entry name" value="DUF167"/>
    <property type="match status" value="1"/>
</dbReference>
<accession>A0A0P1H9C7</accession>
<dbReference type="AlphaFoldDB" id="A0A0P1H9C7"/>
<gene>
    <name evidence="3" type="ORF">PHA8399_01981</name>
</gene>
<dbReference type="EMBL" id="CYSR01000021">
    <property type="protein sequence ID" value="CUH99855.1"/>
    <property type="molecule type" value="Genomic_DNA"/>
</dbReference>
<dbReference type="Pfam" id="PF02594">
    <property type="entry name" value="DUF167"/>
    <property type="match status" value="1"/>
</dbReference>
<protein>
    <recommendedName>
        <fullName evidence="2">UPF0235 protein PHA8399_01981</fullName>
    </recommendedName>
</protein>
<evidence type="ECO:0000313" key="3">
    <source>
        <dbReference type="EMBL" id="CUH99855.1"/>
    </source>
</evidence>
<dbReference type="RefSeq" id="WP_058285969.1">
    <property type="nucleotide sequence ID" value="NZ_CYSR01000021.1"/>
</dbReference>
<dbReference type="HAMAP" id="MF_00634">
    <property type="entry name" value="UPF0235"/>
    <property type="match status" value="1"/>
</dbReference>
<dbReference type="SUPFAM" id="SSF69786">
    <property type="entry name" value="YggU-like"/>
    <property type="match status" value="1"/>
</dbReference>
<organism evidence="3 4">
    <name type="scientific">Leisingera aquaemixtae</name>
    <dbReference type="NCBI Taxonomy" id="1396826"/>
    <lineage>
        <taxon>Bacteria</taxon>
        <taxon>Pseudomonadati</taxon>
        <taxon>Pseudomonadota</taxon>
        <taxon>Alphaproteobacteria</taxon>
        <taxon>Rhodobacterales</taxon>
        <taxon>Roseobacteraceae</taxon>
        <taxon>Leisingera</taxon>
    </lineage>
</organism>
<sequence length="93" mass="9659">MGKPKKKDLPDLSHLCVPGAEIAVRATPKAARNAIAAAEGGLKISVTAVPENGKANEAIRRLLAAAMATAASRLELRRGATARDKLFVYLGPA</sequence>
<evidence type="ECO:0000256" key="1">
    <source>
        <dbReference type="ARBA" id="ARBA00010364"/>
    </source>
</evidence>
<dbReference type="Proteomes" id="UP000051326">
    <property type="component" value="Unassembled WGS sequence"/>
</dbReference>